<dbReference type="PANTHER" id="PTHR11091:SF0">
    <property type="entry name" value="MALATE DEHYDROGENASE"/>
    <property type="match status" value="1"/>
</dbReference>
<accession>A0A3R9YU09</accession>
<protein>
    <submittedName>
        <fullName evidence="3">Ldh family oxidoreductase</fullName>
    </submittedName>
</protein>
<keyword evidence="4" id="KW-1185">Reference proteome</keyword>
<dbReference type="GO" id="GO:0016491">
    <property type="term" value="F:oxidoreductase activity"/>
    <property type="evidence" value="ECO:0007669"/>
    <property type="project" value="UniProtKB-KW"/>
</dbReference>
<evidence type="ECO:0000256" key="1">
    <source>
        <dbReference type="ARBA" id="ARBA00006056"/>
    </source>
</evidence>
<evidence type="ECO:0000313" key="4">
    <source>
        <dbReference type="Proteomes" id="UP000278398"/>
    </source>
</evidence>
<gene>
    <name evidence="3" type="ORF">EJC49_07370</name>
</gene>
<evidence type="ECO:0000313" key="3">
    <source>
        <dbReference type="EMBL" id="RST87080.1"/>
    </source>
</evidence>
<dbReference type="InterPro" id="IPR003767">
    <property type="entry name" value="Malate/L-lactate_DH-like"/>
</dbReference>
<dbReference type="OrthoDB" id="9811519at2"/>
<proteinExistence type="inferred from homology"/>
<dbReference type="Gene3D" id="1.10.1530.10">
    <property type="match status" value="1"/>
</dbReference>
<dbReference type="PANTHER" id="PTHR11091">
    <property type="entry name" value="OXIDOREDUCTASE-RELATED"/>
    <property type="match status" value="1"/>
</dbReference>
<evidence type="ECO:0000256" key="2">
    <source>
        <dbReference type="ARBA" id="ARBA00023002"/>
    </source>
</evidence>
<dbReference type="RefSeq" id="WP_126698820.1">
    <property type="nucleotide sequence ID" value="NZ_RWKW01000026.1"/>
</dbReference>
<dbReference type="Pfam" id="PF02615">
    <property type="entry name" value="Ldh_2"/>
    <property type="match status" value="1"/>
</dbReference>
<reference evidence="3 4" key="1">
    <citation type="submission" date="2018-12" db="EMBL/GenBank/DDBJ databases">
        <title>Mesorhizobium carbonis sp. nov., isolated from coal mine water.</title>
        <authorList>
            <person name="Xin W."/>
            <person name="Xu Z."/>
            <person name="Xiang F."/>
            <person name="Zhang J."/>
            <person name="Xi L."/>
            <person name="Liu J."/>
        </authorList>
    </citation>
    <scope>NUCLEOTIDE SEQUENCE [LARGE SCALE GENOMIC DNA]</scope>
    <source>
        <strain evidence="3 4">B2.3</strain>
    </source>
</reference>
<sequence>MIRITMADLESLCRDAAIAAGASIEAALSLARATVAAEAEGNRAVGLDHLPYYLDALAEGRIDGWAEPMIERPLPAIIHVDARGGTAHLGYDRAHDLLVEAARTCGIGLFAQRNAYTCGSLGTFVQRLAAEGLIGLAATNGPALMTVPGARAPVYCTNPLAFAAPMADGDTLLIDQASSQTAYVKVRDAAVRGDPLPEGWAIDADGHPTTDATAALKGALLTFGGARGANIALMVEVLAAGLTGANWSLEAPSITQGNRSPGTGLLVIAIQPQAFGAGFEDRLAMHARRLESEGVHLPGRSKAKARRQAASDGLLVCAEVLAQLRSRGQNGK</sequence>
<name>A0A3R9YU09_9HYPH</name>
<comment type="caution">
    <text evidence="3">The sequence shown here is derived from an EMBL/GenBank/DDBJ whole genome shotgun (WGS) entry which is preliminary data.</text>
</comment>
<organism evidence="3 4">
    <name type="scientific">Aquibium carbonis</name>
    <dbReference type="NCBI Taxonomy" id="2495581"/>
    <lineage>
        <taxon>Bacteria</taxon>
        <taxon>Pseudomonadati</taxon>
        <taxon>Pseudomonadota</taxon>
        <taxon>Alphaproteobacteria</taxon>
        <taxon>Hyphomicrobiales</taxon>
        <taxon>Phyllobacteriaceae</taxon>
        <taxon>Aquibium</taxon>
    </lineage>
</organism>
<dbReference type="EMBL" id="RWKW01000026">
    <property type="protein sequence ID" value="RST87080.1"/>
    <property type="molecule type" value="Genomic_DNA"/>
</dbReference>
<keyword evidence="2" id="KW-0560">Oxidoreductase</keyword>
<dbReference type="Proteomes" id="UP000278398">
    <property type="component" value="Unassembled WGS sequence"/>
</dbReference>
<dbReference type="Gene3D" id="3.30.1370.60">
    <property type="entry name" value="Hypothetical oxidoreductase yiak, domain 2"/>
    <property type="match status" value="1"/>
</dbReference>
<dbReference type="AlphaFoldDB" id="A0A3R9YU09"/>
<dbReference type="SUPFAM" id="SSF89733">
    <property type="entry name" value="L-sulfolactate dehydrogenase-like"/>
    <property type="match status" value="1"/>
</dbReference>
<dbReference type="InterPro" id="IPR043143">
    <property type="entry name" value="Mal/L-sulf/L-lact_DH-like_NADP"/>
</dbReference>
<dbReference type="InterPro" id="IPR043144">
    <property type="entry name" value="Mal/L-sulf/L-lact_DH-like_ah"/>
</dbReference>
<dbReference type="InterPro" id="IPR036111">
    <property type="entry name" value="Mal/L-sulfo/L-lacto_DH-like_sf"/>
</dbReference>
<comment type="similarity">
    <text evidence="1">Belongs to the LDH2/MDH2 oxidoreductase family.</text>
</comment>